<keyword evidence="5" id="KW-0325">Glycoprotein</keyword>
<gene>
    <name evidence="6" type="ORF">HPB48_010015</name>
</gene>
<protein>
    <recommendedName>
        <fullName evidence="8">Gamma-interferon inducible lysosomal thiol reductase</fullName>
    </recommendedName>
</protein>
<dbReference type="AlphaFoldDB" id="A0A9J6GEY6"/>
<dbReference type="OrthoDB" id="958254at2759"/>
<comment type="caution">
    <text evidence="6">The sequence shown here is derived from an EMBL/GenBank/DDBJ whole genome shotgun (WGS) entry which is preliminary data.</text>
</comment>
<evidence type="ECO:0000256" key="1">
    <source>
        <dbReference type="ARBA" id="ARBA00004613"/>
    </source>
</evidence>
<dbReference type="PANTHER" id="PTHR13234:SF8">
    <property type="entry name" value="GAMMA-INTERFERON-INDUCIBLE LYSOSOMAL THIOL REDUCTASE"/>
    <property type="match status" value="1"/>
</dbReference>
<dbReference type="OMA" id="FRATVCY"/>
<evidence type="ECO:0000256" key="3">
    <source>
        <dbReference type="ARBA" id="ARBA00022525"/>
    </source>
</evidence>
<dbReference type="GO" id="GO:0005576">
    <property type="term" value="C:extracellular region"/>
    <property type="evidence" value="ECO:0007669"/>
    <property type="project" value="UniProtKB-SubCell"/>
</dbReference>
<accession>A0A9J6GEY6</accession>
<comment type="subcellular location">
    <subcellularLocation>
        <location evidence="1">Secreted</location>
    </subcellularLocation>
</comment>
<evidence type="ECO:0000256" key="2">
    <source>
        <dbReference type="ARBA" id="ARBA00005679"/>
    </source>
</evidence>
<comment type="similarity">
    <text evidence="2">Belongs to the GILT family.</text>
</comment>
<dbReference type="Pfam" id="PF03227">
    <property type="entry name" value="GILT"/>
    <property type="match status" value="1"/>
</dbReference>
<keyword evidence="3" id="KW-0964">Secreted</keyword>
<keyword evidence="4" id="KW-0732">Signal</keyword>
<dbReference type="PANTHER" id="PTHR13234">
    <property type="entry name" value="GAMMA-INTERFERON INDUCIBLE LYSOSOMAL THIOL REDUCTASE GILT"/>
    <property type="match status" value="1"/>
</dbReference>
<evidence type="ECO:0008006" key="8">
    <source>
        <dbReference type="Google" id="ProtNLM"/>
    </source>
</evidence>
<dbReference type="EMBL" id="JABSTR010000006">
    <property type="protein sequence ID" value="KAH9373040.1"/>
    <property type="molecule type" value="Genomic_DNA"/>
</dbReference>
<dbReference type="GO" id="GO:0016671">
    <property type="term" value="F:oxidoreductase activity, acting on a sulfur group of donors, disulfide as acceptor"/>
    <property type="evidence" value="ECO:0007669"/>
    <property type="project" value="InterPro"/>
</dbReference>
<dbReference type="VEuPathDB" id="VectorBase:HLOH_041750"/>
<organism evidence="6 7">
    <name type="scientific">Haemaphysalis longicornis</name>
    <name type="common">Bush tick</name>
    <dbReference type="NCBI Taxonomy" id="44386"/>
    <lineage>
        <taxon>Eukaryota</taxon>
        <taxon>Metazoa</taxon>
        <taxon>Ecdysozoa</taxon>
        <taxon>Arthropoda</taxon>
        <taxon>Chelicerata</taxon>
        <taxon>Arachnida</taxon>
        <taxon>Acari</taxon>
        <taxon>Parasitiformes</taxon>
        <taxon>Ixodida</taxon>
        <taxon>Ixodoidea</taxon>
        <taxon>Ixodidae</taxon>
        <taxon>Haemaphysalinae</taxon>
        <taxon>Haemaphysalis</taxon>
    </lineage>
</organism>
<keyword evidence="7" id="KW-1185">Reference proteome</keyword>
<name>A0A9J6GEY6_HAELO</name>
<evidence type="ECO:0000313" key="6">
    <source>
        <dbReference type="EMBL" id="KAH9373040.1"/>
    </source>
</evidence>
<evidence type="ECO:0000256" key="5">
    <source>
        <dbReference type="ARBA" id="ARBA00023180"/>
    </source>
</evidence>
<evidence type="ECO:0000256" key="4">
    <source>
        <dbReference type="ARBA" id="ARBA00022729"/>
    </source>
</evidence>
<proteinExistence type="inferred from homology"/>
<dbReference type="InterPro" id="IPR004911">
    <property type="entry name" value="Interferon-induced_GILT"/>
</dbReference>
<evidence type="ECO:0000313" key="7">
    <source>
        <dbReference type="Proteomes" id="UP000821853"/>
    </source>
</evidence>
<dbReference type="Proteomes" id="UP000821853">
    <property type="component" value="Chromosome 4"/>
</dbReference>
<sequence length="212" mass="23769">MIINLTLYYEGLCPDSRDFILDQLLPTYTKLERDMDLDLVPFGNADMKVSNGTVTFRCQHGPDECYVNKVQTCGVKYVHPTRKLLALIACMFSQDEPAKAGQLCAQKVGTDWGVLDRCSTGPEGTQLLYEMGKRTRGHKPDIEYVPYVEINGFHNETLEHLVEHDLFRFTCDLLGPQAPKVCEKKAPGGHCFRNSPSYLSGDGIPDRVPTPI</sequence>
<reference evidence="6 7" key="1">
    <citation type="journal article" date="2020" name="Cell">
        <title>Large-Scale Comparative Analyses of Tick Genomes Elucidate Their Genetic Diversity and Vector Capacities.</title>
        <authorList>
            <consortium name="Tick Genome and Microbiome Consortium (TIGMIC)"/>
            <person name="Jia N."/>
            <person name="Wang J."/>
            <person name="Shi W."/>
            <person name="Du L."/>
            <person name="Sun Y."/>
            <person name="Zhan W."/>
            <person name="Jiang J.F."/>
            <person name="Wang Q."/>
            <person name="Zhang B."/>
            <person name="Ji P."/>
            <person name="Bell-Sakyi L."/>
            <person name="Cui X.M."/>
            <person name="Yuan T.T."/>
            <person name="Jiang B.G."/>
            <person name="Yang W.F."/>
            <person name="Lam T.T."/>
            <person name="Chang Q.C."/>
            <person name="Ding S.J."/>
            <person name="Wang X.J."/>
            <person name="Zhu J.G."/>
            <person name="Ruan X.D."/>
            <person name="Zhao L."/>
            <person name="Wei J.T."/>
            <person name="Ye R.Z."/>
            <person name="Que T.C."/>
            <person name="Du C.H."/>
            <person name="Zhou Y.H."/>
            <person name="Cheng J.X."/>
            <person name="Dai P.F."/>
            <person name="Guo W.B."/>
            <person name="Han X.H."/>
            <person name="Huang E.J."/>
            <person name="Li L.F."/>
            <person name="Wei W."/>
            <person name="Gao Y.C."/>
            <person name="Liu J.Z."/>
            <person name="Shao H.Z."/>
            <person name="Wang X."/>
            <person name="Wang C.C."/>
            <person name="Yang T.C."/>
            <person name="Huo Q.B."/>
            <person name="Li W."/>
            <person name="Chen H.Y."/>
            <person name="Chen S.E."/>
            <person name="Zhou L.G."/>
            <person name="Ni X.B."/>
            <person name="Tian J.H."/>
            <person name="Sheng Y."/>
            <person name="Liu T."/>
            <person name="Pan Y.S."/>
            <person name="Xia L.Y."/>
            <person name="Li J."/>
            <person name="Zhao F."/>
            <person name="Cao W.C."/>
        </authorList>
    </citation>
    <scope>NUCLEOTIDE SEQUENCE [LARGE SCALE GENOMIC DNA]</scope>
    <source>
        <strain evidence="6">HaeL-2018</strain>
    </source>
</reference>